<keyword evidence="2" id="KW-0067">ATP-binding</keyword>
<comment type="caution">
    <text evidence="2">The sequence shown here is derived from an EMBL/GenBank/DDBJ whole genome shotgun (WGS) entry which is preliminary data.</text>
</comment>
<dbReference type="Proteomes" id="UP000823897">
    <property type="component" value="Unassembled WGS sequence"/>
</dbReference>
<dbReference type="InterPro" id="IPR027417">
    <property type="entry name" value="P-loop_NTPase"/>
</dbReference>
<dbReference type="Gene3D" id="3.40.50.300">
    <property type="entry name" value="P-loop containing nucleotide triphosphate hydrolases"/>
    <property type="match status" value="1"/>
</dbReference>
<protein>
    <submittedName>
        <fullName evidence="2">ATP-binding protein</fullName>
    </submittedName>
</protein>
<dbReference type="PANTHER" id="PTHR40396:SF1">
    <property type="entry name" value="ATPASE AAA-TYPE CORE DOMAIN-CONTAINING PROTEIN"/>
    <property type="match status" value="1"/>
</dbReference>
<sequence>MLLEFKTKNYKSFVEEAVFSMVSAPKQKGLDYSLMKVKVKGKEIKGLSSSVIYGPNAAGKTNIIGAMDVIRTIILRGNIRNSEEKSSPNPAAEALELIPNNNADEPKPVYFCVKFYEEDADKKFVIQYELEIDLGTFLDEEYERRITAETLTVNGDIVFQRSGNIKFGNMKVIKDYLSDITEKNVESMSEIAENSLSRDELFLTNGFKLIFSQRFVRLITDWFMNKFMVIYRADSMQLIKRFADPKKKAVYVEKTTDKAAKLFGINSNALGYVVKEDEPDAKLYSIVKNMKNKKNAGIAAEIFESYGTIRFINMFPLVIKAMQTGGVLVVDEFDASIHPMALMSIINVFHNDDVNIHHAQLIFNTHNPIFLNSNLFRRDEIKFVERDDDSHESILYALSDFGTSGDKGVRMHEDYMGKYFVNQYGAIKDIDFTPIFEELLDQERKAQV</sequence>
<dbReference type="AlphaFoldDB" id="A0A9D2U1Y0"/>
<dbReference type="EMBL" id="DWUV01000163">
    <property type="protein sequence ID" value="HJD34585.1"/>
    <property type="molecule type" value="Genomic_DNA"/>
</dbReference>
<dbReference type="PANTHER" id="PTHR40396">
    <property type="entry name" value="ATPASE-LIKE PROTEIN"/>
    <property type="match status" value="1"/>
</dbReference>
<name>A0A9D2U1Y0_9FIRM</name>
<dbReference type="GO" id="GO:0005524">
    <property type="term" value="F:ATP binding"/>
    <property type="evidence" value="ECO:0007669"/>
    <property type="project" value="UniProtKB-KW"/>
</dbReference>
<organism evidence="2 3">
    <name type="scientific">Candidatus Mediterraneibacter tabaqchaliae</name>
    <dbReference type="NCBI Taxonomy" id="2838689"/>
    <lineage>
        <taxon>Bacteria</taxon>
        <taxon>Bacillati</taxon>
        <taxon>Bacillota</taxon>
        <taxon>Clostridia</taxon>
        <taxon>Lachnospirales</taxon>
        <taxon>Lachnospiraceae</taxon>
        <taxon>Mediterraneibacter</taxon>
    </lineage>
</organism>
<accession>A0A9D2U1Y0</accession>
<evidence type="ECO:0000259" key="1">
    <source>
        <dbReference type="Pfam" id="PF13304"/>
    </source>
</evidence>
<keyword evidence="2" id="KW-0547">Nucleotide-binding</keyword>
<evidence type="ECO:0000313" key="3">
    <source>
        <dbReference type="Proteomes" id="UP000823897"/>
    </source>
</evidence>
<proteinExistence type="predicted"/>
<evidence type="ECO:0000313" key="2">
    <source>
        <dbReference type="EMBL" id="HJD34585.1"/>
    </source>
</evidence>
<reference evidence="2" key="1">
    <citation type="journal article" date="2021" name="PeerJ">
        <title>Extensive microbial diversity within the chicken gut microbiome revealed by metagenomics and culture.</title>
        <authorList>
            <person name="Gilroy R."/>
            <person name="Ravi A."/>
            <person name="Getino M."/>
            <person name="Pursley I."/>
            <person name="Horton D.L."/>
            <person name="Alikhan N.F."/>
            <person name="Baker D."/>
            <person name="Gharbi K."/>
            <person name="Hall N."/>
            <person name="Watson M."/>
            <person name="Adriaenssens E.M."/>
            <person name="Foster-Nyarko E."/>
            <person name="Jarju S."/>
            <person name="Secka A."/>
            <person name="Antonio M."/>
            <person name="Oren A."/>
            <person name="Chaudhuri R.R."/>
            <person name="La Ragione R."/>
            <person name="Hildebrand F."/>
            <person name="Pallen M.J."/>
        </authorList>
    </citation>
    <scope>NUCLEOTIDE SEQUENCE</scope>
    <source>
        <strain evidence="2">ChiGjej3B3-11674</strain>
    </source>
</reference>
<feature type="domain" description="ATPase AAA-type core" evidence="1">
    <location>
        <begin position="51"/>
        <end position="371"/>
    </location>
</feature>
<dbReference type="GO" id="GO:0016887">
    <property type="term" value="F:ATP hydrolysis activity"/>
    <property type="evidence" value="ECO:0007669"/>
    <property type="project" value="InterPro"/>
</dbReference>
<dbReference type="InterPro" id="IPR003959">
    <property type="entry name" value="ATPase_AAA_core"/>
</dbReference>
<dbReference type="Pfam" id="PF13304">
    <property type="entry name" value="AAA_21"/>
    <property type="match status" value="1"/>
</dbReference>
<gene>
    <name evidence="2" type="ORF">H9911_08610</name>
</gene>
<reference evidence="2" key="2">
    <citation type="submission" date="2021-04" db="EMBL/GenBank/DDBJ databases">
        <authorList>
            <person name="Gilroy R."/>
        </authorList>
    </citation>
    <scope>NUCLEOTIDE SEQUENCE</scope>
    <source>
        <strain evidence="2">ChiGjej3B3-11674</strain>
    </source>
</reference>
<dbReference type="SUPFAM" id="SSF52540">
    <property type="entry name" value="P-loop containing nucleoside triphosphate hydrolases"/>
    <property type="match status" value="1"/>
</dbReference>